<feature type="chain" id="PRO_5040743274" description="Twin-arginine translocation pathway signal" evidence="1">
    <location>
        <begin position="21"/>
        <end position="318"/>
    </location>
</feature>
<feature type="signal peptide" evidence="1">
    <location>
        <begin position="1"/>
        <end position="20"/>
    </location>
</feature>
<dbReference type="SUPFAM" id="SSF47240">
    <property type="entry name" value="Ferritin-like"/>
    <property type="match status" value="1"/>
</dbReference>
<comment type="caution">
    <text evidence="2">The sequence shown here is derived from an EMBL/GenBank/DDBJ whole genome shotgun (WGS) entry which is preliminary data.</text>
</comment>
<name>A0A9W8YQC9_9PEZI</name>
<evidence type="ECO:0000313" key="2">
    <source>
        <dbReference type="EMBL" id="KAJ4389311.1"/>
    </source>
</evidence>
<gene>
    <name evidence="2" type="ORF">N0V93_006777</name>
</gene>
<keyword evidence="1" id="KW-0732">Signal</keyword>
<dbReference type="InterPro" id="IPR039254">
    <property type="entry name" value="Rds1"/>
</dbReference>
<dbReference type="EMBL" id="JAPEVB010000004">
    <property type="protein sequence ID" value="KAJ4389311.1"/>
    <property type="molecule type" value="Genomic_DNA"/>
</dbReference>
<dbReference type="Pfam" id="PF13668">
    <property type="entry name" value="Ferritin_2"/>
    <property type="match status" value="1"/>
</dbReference>
<sequence length="318" mass="32913">MAGITLKSALVAGLVAVASALPAAPRLTERQMKIHEVMKRQSAAEQALGINDFDVLQFALTLENLEAAFYQQGFAAIPQQQFLDLGLTQTQVNDLINIGASEQAHVGIIQSTLAQMGVQPVVPCQYNFNSSLTSAKAMVQTATVLEQVGVSAYLGAAPIVSMPTVLAAAASIFSIEARHQSFIRTVSGVAAAPDFFDTPLSPKQVFSLAAPFISSCPSGSNLILTAFPTISMANTQQALVANANLALVSDASAQATACAFVAGGLPTGATFTSFTNGACQLPQGLTGVTYLNLVNAIPADGKITDNIIVAGPMVLTLQ</sequence>
<evidence type="ECO:0000313" key="3">
    <source>
        <dbReference type="Proteomes" id="UP001140453"/>
    </source>
</evidence>
<accession>A0A9W8YQC9</accession>
<dbReference type="OrthoDB" id="1001765at2759"/>
<dbReference type="InterPro" id="IPR009078">
    <property type="entry name" value="Ferritin-like_SF"/>
</dbReference>
<organism evidence="2 3">
    <name type="scientific">Gnomoniopsis smithogilvyi</name>
    <dbReference type="NCBI Taxonomy" id="1191159"/>
    <lineage>
        <taxon>Eukaryota</taxon>
        <taxon>Fungi</taxon>
        <taxon>Dikarya</taxon>
        <taxon>Ascomycota</taxon>
        <taxon>Pezizomycotina</taxon>
        <taxon>Sordariomycetes</taxon>
        <taxon>Sordariomycetidae</taxon>
        <taxon>Diaporthales</taxon>
        <taxon>Gnomoniaceae</taxon>
        <taxon>Gnomoniopsis</taxon>
    </lineage>
</organism>
<dbReference type="Proteomes" id="UP001140453">
    <property type="component" value="Unassembled WGS sequence"/>
</dbReference>
<dbReference type="AlphaFoldDB" id="A0A9W8YQC9"/>
<evidence type="ECO:0000256" key="1">
    <source>
        <dbReference type="SAM" id="SignalP"/>
    </source>
</evidence>
<proteinExistence type="predicted"/>
<dbReference type="PANTHER" id="PTHR38705">
    <property type="entry name" value="PROTEIN RDS1"/>
    <property type="match status" value="1"/>
</dbReference>
<protein>
    <recommendedName>
        <fullName evidence="4">Twin-arginine translocation pathway signal</fullName>
    </recommendedName>
</protein>
<evidence type="ECO:0008006" key="4">
    <source>
        <dbReference type="Google" id="ProtNLM"/>
    </source>
</evidence>
<reference evidence="2" key="1">
    <citation type="submission" date="2022-10" db="EMBL/GenBank/DDBJ databases">
        <title>Tapping the CABI collections for fungal endophytes: first genome assemblies for Collariella, Neodidymelliopsis, Ascochyta clinopodiicola, Didymella pomorum, Didymosphaeria variabile, Neocosmospora piperis and Neocucurbitaria cava.</title>
        <authorList>
            <person name="Hill R."/>
        </authorList>
    </citation>
    <scope>NUCLEOTIDE SEQUENCE</scope>
    <source>
        <strain evidence="2">IMI 355082</strain>
    </source>
</reference>
<keyword evidence="3" id="KW-1185">Reference proteome</keyword>
<dbReference type="PANTHER" id="PTHR38705:SF1">
    <property type="entry name" value="PROTEIN RDS1"/>
    <property type="match status" value="1"/>
</dbReference>